<name>A0A7C9N7D5_9BURK</name>
<dbReference type="CDD" id="cd13679">
    <property type="entry name" value="PBP2_TRAP_YiaO_like"/>
    <property type="match status" value="1"/>
</dbReference>
<dbReference type="PANTHER" id="PTHR33376:SF7">
    <property type="entry name" value="C4-DICARBOXYLATE-BINDING PROTEIN DCTB"/>
    <property type="match status" value="1"/>
</dbReference>
<evidence type="ECO:0000313" key="5">
    <source>
        <dbReference type="EMBL" id="MYZ51102.1"/>
    </source>
</evidence>
<comment type="similarity">
    <text evidence="1">Belongs to the bacterial solute-binding protein 7 family.</text>
</comment>
<dbReference type="GO" id="GO:0030288">
    <property type="term" value="C:outer membrane-bounded periplasmic space"/>
    <property type="evidence" value="ECO:0007669"/>
    <property type="project" value="InterPro"/>
</dbReference>
<keyword evidence="3 4" id="KW-0732">Signal</keyword>
<dbReference type="AlphaFoldDB" id="A0A7C9N7D5"/>
<gene>
    <name evidence="5" type="ORF">F5985_02860</name>
</gene>
<dbReference type="GO" id="GO:0055085">
    <property type="term" value="P:transmembrane transport"/>
    <property type="evidence" value="ECO:0007669"/>
    <property type="project" value="InterPro"/>
</dbReference>
<feature type="signal peptide" evidence="4">
    <location>
        <begin position="1"/>
        <end position="24"/>
    </location>
</feature>
<reference evidence="5 6" key="1">
    <citation type="submission" date="2019-09" db="EMBL/GenBank/DDBJ databases">
        <title>Identification of Malikia spinosa a prominent benzene-, toluene-, and ethylbenzene-degrading bacterium: enrichment, isolation and whole genome sequencing.</title>
        <authorList>
            <person name="Tancsics A."/>
            <person name="Revesz F."/>
            <person name="Kriszt B."/>
        </authorList>
    </citation>
    <scope>NUCLEOTIDE SEQUENCE [LARGE SCALE GENOMIC DNA]</scope>
    <source>
        <strain evidence="5 6">AB6</strain>
    </source>
</reference>
<dbReference type="Gene3D" id="3.40.190.170">
    <property type="entry name" value="Bacterial extracellular solute-binding protein, family 7"/>
    <property type="match status" value="1"/>
</dbReference>
<dbReference type="InterPro" id="IPR038404">
    <property type="entry name" value="TRAP_DctP_sf"/>
</dbReference>
<dbReference type="InterPro" id="IPR004682">
    <property type="entry name" value="TRAP_DctP"/>
</dbReference>
<dbReference type="NCBIfam" id="NF037995">
    <property type="entry name" value="TRAP_S1"/>
    <property type="match status" value="1"/>
</dbReference>
<dbReference type="PIRSF" id="PIRSF006470">
    <property type="entry name" value="DctB"/>
    <property type="match status" value="1"/>
</dbReference>
<evidence type="ECO:0000313" key="6">
    <source>
        <dbReference type="Proteomes" id="UP000481947"/>
    </source>
</evidence>
<evidence type="ECO:0000256" key="1">
    <source>
        <dbReference type="ARBA" id="ARBA00009023"/>
    </source>
</evidence>
<dbReference type="EMBL" id="VYSB01000002">
    <property type="protein sequence ID" value="MYZ51102.1"/>
    <property type="molecule type" value="Genomic_DNA"/>
</dbReference>
<evidence type="ECO:0000256" key="4">
    <source>
        <dbReference type="SAM" id="SignalP"/>
    </source>
</evidence>
<dbReference type="Pfam" id="PF03480">
    <property type="entry name" value="DctP"/>
    <property type="match status" value="1"/>
</dbReference>
<dbReference type="SUPFAM" id="SSF53850">
    <property type="entry name" value="Periplasmic binding protein-like II"/>
    <property type="match status" value="1"/>
</dbReference>
<dbReference type="InterPro" id="IPR018389">
    <property type="entry name" value="DctP_fam"/>
</dbReference>
<organism evidence="5 6">
    <name type="scientific">Malikia spinosa</name>
    <dbReference type="NCBI Taxonomy" id="86180"/>
    <lineage>
        <taxon>Bacteria</taxon>
        <taxon>Pseudomonadati</taxon>
        <taxon>Pseudomonadota</taxon>
        <taxon>Betaproteobacteria</taxon>
        <taxon>Burkholderiales</taxon>
        <taxon>Comamonadaceae</taxon>
        <taxon>Malikia</taxon>
    </lineage>
</organism>
<evidence type="ECO:0000256" key="3">
    <source>
        <dbReference type="ARBA" id="ARBA00022729"/>
    </source>
</evidence>
<dbReference type="NCBIfam" id="TIGR00787">
    <property type="entry name" value="dctP"/>
    <property type="match status" value="1"/>
</dbReference>
<dbReference type="PANTHER" id="PTHR33376">
    <property type="match status" value="1"/>
</dbReference>
<protein>
    <submittedName>
        <fullName evidence="5">TRAP transporter substrate-binding protein</fullName>
    </submittedName>
</protein>
<comment type="caution">
    <text evidence="5">The sequence shown here is derived from an EMBL/GenBank/DDBJ whole genome shotgun (WGS) entry which is preliminary data.</text>
</comment>
<proteinExistence type="inferred from homology"/>
<evidence type="ECO:0000256" key="2">
    <source>
        <dbReference type="ARBA" id="ARBA00022448"/>
    </source>
</evidence>
<dbReference type="RefSeq" id="WP_161124246.1">
    <property type="nucleotide sequence ID" value="NZ_VYSB01000002.1"/>
</dbReference>
<accession>A0A7C9N7D5</accession>
<feature type="chain" id="PRO_5028900729" evidence="4">
    <location>
        <begin position="25"/>
        <end position="338"/>
    </location>
</feature>
<dbReference type="Proteomes" id="UP000481947">
    <property type="component" value="Unassembled WGS sequence"/>
</dbReference>
<sequence length="338" mass="37055">MNLFKLSQVAAVTAALLLGATANSQTIEERTIRIGHPVNADHPISFGVKKFSDLVAARSGGKLKVREFPALQLGNEMQQLSALAGGVQEMFAPGTPPIAGMVKDFALLDLPFLVDTPEQADALLDGPFGQALLAKLPEKGLVGLAFWENGFRHVTNSKRPIKRLEDLEGLKIRVQQNPVFIETFKALKTNPVPMSFAELYGALESKALDAQENPYLITRSAKLNETQKYLSSTSHAYGVIAVLVSKKFWDKLSSDEQKILRSAAIEARDYERQVSRAQAKRAVDELTAGGMQFTPVPAAELARMRQATQGVVDRVLQTYDLAMVQLLRTELARVKALK</sequence>
<keyword evidence="2" id="KW-0813">Transport</keyword>